<dbReference type="HOGENOM" id="CLU_2730282_0_0_2"/>
<sequence length="71" mass="7910">MSIDRDTFENTTEDELKDLSVPNQVSGFSLLTTIVRSRREIASQVALDEGAVSTALSRLKNRGLVEHRATY</sequence>
<gene>
    <name evidence="1" type="ORF">J07HQW1_00666</name>
</gene>
<reference evidence="1 2" key="1">
    <citation type="journal article" date="2013" name="PLoS ONE">
        <title>Assembly-driven community genomics of a hypersaline microbial ecosystem.</title>
        <authorList>
            <person name="Podell S."/>
            <person name="Ugalde J.A."/>
            <person name="Narasingarao P."/>
            <person name="Banfield J.F."/>
            <person name="Heidelberg K.B."/>
            <person name="Allen E.E."/>
        </authorList>
    </citation>
    <scope>NUCLEOTIDE SEQUENCE [LARGE SCALE GENOMIC DNA]</scope>
    <source>
        <strain evidence="2">J07HQW1</strain>
    </source>
</reference>
<evidence type="ECO:0000313" key="2">
    <source>
        <dbReference type="Proteomes" id="UP000030649"/>
    </source>
</evidence>
<evidence type="ECO:0008006" key="3">
    <source>
        <dbReference type="Google" id="ProtNLM"/>
    </source>
</evidence>
<dbReference type="Proteomes" id="UP000030649">
    <property type="component" value="Unassembled WGS sequence"/>
</dbReference>
<evidence type="ECO:0000313" key="1">
    <source>
        <dbReference type="EMBL" id="ERG90642.1"/>
    </source>
</evidence>
<proteinExistence type="predicted"/>
<dbReference type="SUPFAM" id="SSF46785">
    <property type="entry name" value="Winged helix' DNA-binding domain"/>
    <property type="match status" value="1"/>
</dbReference>
<name>U1PAQ5_9EURY</name>
<accession>U1PAQ5</accession>
<dbReference type="AlphaFoldDB" id="U1PAQ5"/>
<dbReference type="InterPro" id="IPR036390">
    <property type="entry name" value="WH_DNA-bd_sf"/>
</dbReference>
<organism evidence="1 2">
    <name type="scientific">Haloquadratum walsbyi J07HQW1</name>
    <dbReference type="NCBI Taxonomy" id="1238424"/>
    <lineage>
        <taxon>Archaea</taxon>
        <taxon>Methanobacteriati</taxon>
        <taxon>Methanobacteriota</taxon>
        <taxon>Stenosarchaea group</taxon>
        <taxon>Halobacteria</taxon>
        <taxon>Halobacteriales</taxon>
        <taxon>Haloferacaceae</taxon>
        <taxon>Haloquadratum</taxon>
    </lineage>
</organism>
<dbReference type="EMBL" id="KE356560">
    <property type="protein sequence ID" value="ERG90642.1"/>
    <property type="molecule type" value="Genomic_DNA"/>
</dbReference>
<protein>
    <recommendedName>
        <fullName evidence="3">MarR family transcriptional regulator</fullName>
    </recommendedName>
</protein>